<feature type="compositionally biased region" description="Basic and acidic residues" evidence="1">
    <location>
        <begin position="208"/>
        <end position="223"/>
    </location>
</feature>
<feature type="compositionally biased region" description="Polar residues" evidence="1">
    <location>
        <begin position="189"/>
        <end position="201"/>
    </location>
</feature>
<evidence type="ECO:0000313" key="2">
    <source>
        <dbReference type="EMBL" id="KAK0421507.1"/>
    </source>
</evidence>
<gene>
    <name evidence="2" type="ORF">EV421DRAFT_1748023</name>
</gene>
<sequence length="684" mass="74348">MSKWYKSAAVVDSDSDLPPVEELMTPSRGWKRAPRNLESPLNVSPSLKPVAKKAHAQDNVTPVKSMARSSTKSPVKGATRGGTTAEDIVEAKRSRTASRRAIEAAKANNLSSDEDEDDQSAAKGNSPDMTFKIGKGKTIKKPSVVAASPSEHSDSDCEQEATPPSEGIKESDIEKTPRASNAHVRAKQGISSDQDSETVSSDGGGHGSEGRPLRSKYDIKDKTAIQTPKSCHAGGKSAHRPSPVKKETPHEAKTQYSDDNVFKAKAAIGRQEVVVISTDDDDDDDNEVSKSATKNCSRAAHSPFVDSDTYYEPVHHHGRSANTDDVSIPDIKASKSSGEKTPKKKSGGRRQHEDVDSSECGEDSEPDVTSKKLKKKGKGIGFGVPELVEGDILLFGSEFSDPPNPVMAEQHADFPWACEVAPVPFAAATKYRHTLRSVLNVLENTLEHVGKMYVDALSFTHTEKIVNPSRCNPCNFALSTNHPTRPATGPGADCHVISQLTGEPIVFIFTGFLSEISRLVDPLHKNANNPHPDHTCSLTLQLLPLNENCSWSSIMFAAPCKGAVRGGGGQMNSFQCHALAQSPQKSKAKEKDWIVPVDIHSFEDGIPIYDAHKDEDFVFDSVHLDNIPNRYPLYKESNNDLPPGSFASVLYQYRLFVRGGESLSPETSPHVQLHPVMVLVYKCY</sequence>
<dbReference type="EMBL" id="JAUEPT010000600">
    <property type="protein sequence ID" value="KAK0421507.1"/>
    <property type="molecule type" value="Genomic_DNA"/>
</dbReference>
<keyword evidence="3" id="KW-1185">Reference proteome</keyword>
<evidence type="ECO:0000313" key="3">
    <source>
        <dbReference type="Proteomes" id="UP001175226"/>
    </source>
</evidence>
<organism evidence="2 3">
    <name type="scientific">Armillaria borealis</name>
    <dbReference type="NCBI Taxonomy" id="47425"/>
    <lineage>
        <taxon>Eukaryota</taxon>
        <taxon>Fungi</taxon>
        <taxon>Dikarya</taxon>
        <taxon>Basidiomycota</taxon>
        <taxon>Agaricomycotina</taxon>
        <taxon>Agaricomycetes</taxon>
        <taxon>Agaricomycetidae</taxon>
        <taxon>Agaricales</taxon>
        <taxon>Marasmiineae</taxon>
        <taxon>Physalacriaceae</taxon>
        <taxon>Armillaria</taxon>
    </lineage>
</organism>
<proteinExistence type="predicted"/>
<feature type="region of interest" description="Disordered" evidence="1">
    <location>
        <begin position="1"/>
        <end position="376"/>
    </location>
</feature>
<comment type="caution">
    <text evidence="2">The sequence shown here is derived from an EMBL/GenBank/DDBJ whole genome shotgun (WGS) entry which is preliminary data.</text>
</comment>
<accession>A0AA39IBT0</accession>
<name>A0AA39IBT0_9AGAR</name>
<reference evidence="2" key="1">
    <citation type="submission" date="2023-06" db="EMBL/GenBank/DDBJ databases">
        <authorList>
            <consortium name="Lawrence Berkeley National Laboratory"/>
            <person name="Ahrendt S."/>
            <person name="Sahu N."/>
            <person name="Indic B."/>
            <person name="Wong-Bajracharya J."/>
            <person name="Merenyi Z."/>
            <person name="Ke H.-M."/>
            <person name="Monk M."/>
            <person name="Kocsube S."/>
            <person name="Drula E."/>
            <person name="Lipzen A."/>
            <person name="Balint B."/>
            <person name="Henrissat B."/>
            <person name="Andreopoulos B."/>
            <person name="Martin F.M."/>
            <person name="Harder C.B."/>
            <person name="Rigling D."/>
            <person name="Ford K.L."/>
            <person name="Foster G.D."/>
            <person name="Pangilinan J."/>
            <person name="Papanicolaou A."/>
            <person name="Barry K."/>
            <person name="LaButti K."/>
            <person name="Viragh M."/>
            <person name="Koriabine M."/>
            <person name="Yan M."/>
            <person name="Riley R."/>
            <person name="Champramary S."/>
            <person name="Plett K.L."/>
            <person name="Tsai I.J."/>
            <person name="Slot J."/>
            <person name="Sipos G."/>
            <person name="Plett J."/>
            <person name="Nagy L.G."/>
            <person name="Grigoriev I.V."/>
        </authorList>
    </citation>
    <scope>NUCLEOTIDE SEQUENCE</scope>
    <source>
        <strain evidence="2">FPL87.14</strain>
    </source>
</reference>
<feature type="compositionally biased region" description="Acidic residues" evidence="1">
    <location>
        <begin position="356"/>
        <end position="366"/>
    </location>
</feature>
<feature type="compositionally biased region" description="Basic and acidic residues" evidence="1">
    <location>
        <begin position="244"/>
        <end position="253"/>
    </location>
</feature>
<dbReference type="AlphaFoldDB" id="A0AA39IBT0"/>
<evidence type="ECO:0000256" key="1">
    <source>
        <dbReference type="SAM" id="MobiDB-lite"/>
    </source>
</evidence>
<protein>
    <submittedName>
        <fullName evidence="2">Uncharacterized protein</fullName>
    </submittedName>
</protein>
<dbReference type="Proteomes" id="UP001175226">
    <property type="component" value="Unassembled WGS sequence"/>
</dbReference>
<feature type="compositionally biased region" description="Polar residues" evidence="1">
    <location>
        <begin position="58"/>
        <end position="73"/>
    </location>
</feature>
<feature type="compositionally biased region" description="Basic and acidic residues" evidence="1">
    <location>
        <begin position="167"/>
        <end position="177"/>
    </location>
</feature>